<gene>
    <name evidence="2" type="ORF">QCL97_003795</name>
</gene>
<evidence type="ECO:0008006" key="4">
    <source>
        <dbReference type="Google" id="ProtNLM"/>
    </source>
</evidence>
<name>A0ABU8UZ27_9NEIS</name>
<dbReference type="RefSeq" id="WP_307912081.1">
    <property type="nucleotide sequence ID" value="NZ_JAVFJF020000004.1"/>
</dbReference>
<comment type="caution">
    <text evidence="2">The sequence shown here is derived from an EMBL/GenBank/DDBJ whole genome shotgun (WGS) entry which is preliminary data.</text>
</comment>
<proteinExistence type="predicted"/>
<protein>
    <recommendedName>
        <fullName evidence="4">Spore coat protein U domain-containing protein</fullName>
    </recommendedName>
</protein>
<evidence type="ECO:0000256" key="1">
    <source>
        <dbReference type="SAM" id="SignalP"/>
    </source>
</evidence>
<feature type="chain" id="PRO_5046749417" description="Spore coat protein U domain-containing protein" evidence="1">
    <location>
        <begin position="26"/>
        <end position="190"/>
    </location>
</feature>
<evidence type="ECO:0000313" key="3">
    <source>
        <dbReference type="Proteomes" id="UP001224516"/>
    </source>
</evidence>
<keyword evidence="1" id="KW-0732">Signal</keyword>
<reference evidence="2 3" key="1">
    <citation type="submission" date="2023-12" db="EMBL/GenBank/DDBJ databases">
        <title>Evaluation and characterization of a potential secondary metabolite violacein from indigenous Chromobacterium amazonense SAM215.</title>
        <authorList>
            <person name="Tarafdar M.R."/>
            <person name="Abedin S.M."/>
            <person name="Atiqua A."/>
            <person name="Saha A."/>
            <person name="Khan S.N."/>
        </authorList>
    </citation>
    <scope>NUCLEOTIDE SEQUENCE [LARGE SCALE GENOMIC DNA]</scope>
    <source>
        <strain evidence="2 3">SAM215</strain>
    </source>
</reference>
<evidence type="ECO:0000313" key="2">
    <source>
        <dbReference type="EMBL" id="MEJ8673838.1"/>
    </source>
</evidence>
<feature type="signal peptide" evidence="1">
    <location>
        <begin position="1"/>
        <end position="25"/>
    </location>
</feature>
<accession>A0ABU8UZ27</accession>
<keyword evidence="3" id="KW-1185">Reference proteome</keyword>
<organism evidence="2 3">
    <name type="scientific">Chromobacterium amazonense</name>
    <dbReference type="NCBI Taxonomy" id="1382803"/>
    <lineage>
        <taxon>Bacteria</taxon>
        <taxon>Pseudomonadati</taxon>
        <taxon>Pseudomonadota</taxon>
        <taxon>Betaproteobacteria</taxon>
        <taxon>Neisseriales</taxon>
        <taxon>Chromobacteriaceae</taxon>
        <taxon>Chromobacterium</taxon>
    </lineage>
</organism>
<dbReference type="EMBL" id="JAVFJF020000004">
    <property type="protein sequence ID" value="MEJ8673838.1"/>
    <property type="molecule type" value="Genomic_DNA"/>
</dbReference>
<dbReference type="Proteomes" id="UP001224516">
    <property type="component" value="Unassembled WGS sequence"/>
</dbReference>
<sequence>MKKISLSIKWLACVATACMAFSAQAQECLVRLDQTEVDYGVASHERDSQRNLKNGMVGLGRKPLSLNISCPNPQAMQLTLEAAAGGSNEFRFANKGRYAVAIGAATLDGREVHLAYARGGRPVLDTVSKWKRFGMDANIVPVRDGKVEMGKNFSAKLWVEARIPREELIVKQQEYFNGYGRIVVDALNPL</sequence>